<evidence type="ECO:0000256" key="1">
    <source>
        <dbReference type="ARBA" id="ARBA00022737"/>
    </source>
</evidence>
<dbReference type="SUPFAM" id="SSF47874">
    <property type="entry name" value="Annexin"/>
    <property type="match status" value="1"/>
</dbReference>
<feature type="non-terminal residue" evidence="3">
    <location>
        <position position="1"/>
    </location>
</feature>
<accession>A0A9K3D7M8</accession>
<dbReference type="Proteomes" id="UP000265618">
    <property type="component" value="Unassembled WGS sequence"/>
</dbReference>
<name>A0A9K3D7M8_9EUKA</name>
<dbReference type="GO" id="GO:0005544">
    <property type="term" value="F:calcium-dependent phospholipid binding"/>
    <property type="evidence" value="ECO:0007669"/>
    <property type="project" value="InterPro"/>
</dbReference>
<organism evidence="3 4">
    <name type="scientific">Kipferlia bialata</name>
    <dbReference type="NCBI Taxonomy" id="797122"/>
    <lineage>
        <taxon>Eukaryota</taxon>
        <taxon>Metamonada</taxon>
        <taxon>Carpediemonas-like organisms</taxon>
        <taxon>Kipferlia</taxon>
    </lineage>
</organism>
<dbReference type="OrthoDB" id="37886at2759"/>
<evidence type="ECO:0000313" key="4">
    <source>
        <dbReference type="Proteomes" id="UP000265618"/>
    </source>
</evidence>
<protein>
    <recommendedName>
        <fullName evidence="5">Annexin</fullName>
    </recommendedName>
</protein>
<dbReference type="SMART" id="SM00335">
    <property type="entry name" value="ANX"/>
    <property type="match status" value="1"/>
</dbReference>
<keyword evidence="1" id="KW-0677">Repeat</keyword>
<keyword evidence="2" id="KW-0041">Annexin</keyword>
<dbReference type="PROSITE" id="PS00223">
    <property type="entry name" value="ANNEXIN_1"/>
    <property type="match status" value="1"/>
</dbReference>
<dbReference type="AlphaFoldDB" id="A0A9K3D7M8"/>
<sequence>DHVRRVIETYEVEYHKPMFMLLQEEFKGNARYAMQLMVDFAYNMALPTGRAIERACAWLGTDNKSLIFLVASRYDLDGPEIARTYEIEFMRSLNERITEETSFSFQGLLVSLLTRPMRKST</sequence>
<evidence type="ECO:0008006" key="5">
    <source>
        <dbReference type="Google" id="ProtNLM"/>
    </source>
</evidence>
<gene>
    <name evidence="3" type="ORF">KIPB_013298</name>
</gene>
<dbReference type="Gene3D" id="1.10.220.10">
    <property type="entry name" value="Annexin"/>
    <property type="match status" value="1"/>
</dbReference>
<dbReference type="InterPro" id="IPR037104">
    <property type="entry name" value="Annexin_sf"/>
</dbReference>
<comment type="caution">
    <text evidence="3">The sequence shown here is derived from an EMBL/GenBank/DDBJ whole genome shotgun (WGS) entry which is preliminary data.</text>
</comment>
<keyword evidence="4" id="KW-1185">Reference proteome</keyword>
<dbReference type="EMBL" id="BDIP01006243">
    <property type="protein sequence ID" value="GIQ90489.1"/>
    <property type="molecule type" value="Genomic_DNA"/>
</dbReference>
<dbReference type="InterPro" id="IPR018252">
    <property type="entry name" value="Annexin_repeat_CS"/>
</dbReference>
<proteinExistence type="predicted"/>
<evidence type="ECO:0000313" key="3">
    <source>
        <dbReference type="EMBL" id="GIQ90489.1"/>
    </source>
</evidence>
<dbReference type="InterPro" id="IPR018502">
    <property type="entry name" value="Annexin_repeat"/>
</dbReference>
<dbReference type="Pfam" id="PF00191">
    <property type="entry name" value="Annexin"/>
    <property type="match status" value="1"/>
</dbReference>
<evidence type="ECO:0000256" key="2">
    <source>
        <dbReference type="ARBA" id="ARBA00023216"/>
    </source>
</evidence>
<reference evidence="3 4" key="1">
    <citation type="journal article" date="2018" name="PLoS ONE">
        <title>The draft genome of Kipferlia bialata reveals reductive genome evolution in fornicate parasites.</title>
        <authorList>
            <person name="Tanifuji G."/>
            <person name="Takabayashi S."/>
            <person name="Kume K."/>
            <person name="Takagi M."/>
            <person name="Nakayama T."/>
            <person name="Kamikawa R."/>
            <person name="Inagaki Y."/>
            <person name="Hashimoto T."/>
        </authorList>
    </citation>
    <scope>NUCLEOTIDE SEQUENCE [LARGE SCALE GENOMIC DNA]</scope>
    <source>
        <strain evidence="3">NY0173</strain>
    </source>
</reference>
<dbReference type="GO" id="GO:0005509">
    <property type="term" value="F:calcium ion binding"/>
    <property type="evidence" value="ECO:0007669"/>
    <property type="project" value="InterPro"/>
</dbReference>